<feature type="domain" description="HTH tetR-type" evidence="3">
    <location>
        <begin position="38"/>
        <end position="98"/>
    </location>
</feature>
<dbReference type="SUPFAM" id="SSF46689">
    <property type="entry name" value="Homeodomain-like"/>
    <property type="match status" value="1"/>
</dbReference>
<feature type="DNA-binding region" description="H-T-H motif" evidence="2">
    <location>
        <begin position="61"/>
        <end position="80"/>
    </location>
</feature>
<gene>
    <name evidence="4" type="ORF">F9B16_42935</name>
</gene>
<proteinExistence type="predicted"/>
<dbReference type="EMBL" id="WBMR01000241">
    <property type="protein sequence ID" value="KAB2363454.1"/>
    <property type="molecule type" value="Genomic_DNA"/>
</dbReference>
<dbReference type="PANTHER" id="PTHR43479:SF7">
    <property type="entry name" value="TETR-FAMILY TRANSCRIPTIONAL REGULATOR"/>
    <property type="match status" value="1"/>
</dbReference>
<dbReference type="Proteomes" id="UP000483004">
    <property type="component" value="Unassembled WGS sequence"/>
</dbReference>
<comment type="caution">
    <text evidence="4">The sequence shown here is derived from an EMBL/GenBank/DDBJ whole genome shotgun (WGS) entry which is preliminary data.</text>
</comment>
<dbReference type="PROSITE" id="PS50977">
    <property type="entry name" value="HTH_TETR_2"/>
    <property type="match status" value="1"/>
</dbReference>
<dbReference type="InterPro" id="IPR009057">
    <property type="entry name" value="Homeodomain-like_sf"/>
</dbReference>
<dbReference type="InterPro" id="IPR001647">
    <property type="entry name" value="HTH_TetR"/>
</dbReference>
<organism evidence="4 5">
    <name type="scientific">Actinomadura montaniterrae</name>
    <dbReference type="NCBI Taxonomy" id="1803903"/>
    <lineage>
        <taxon>Bacteria</taxon>
        <taxon>Bacillati</taxon>
        <taxon>Actinomycetota</taxon>
        <taxon>Actinomycetes</taxon>
        <taxon>Streptosporangiales</taxon>
        <taxon>Thermomonosporaceae</taxon>
        <taxon>Actinomadura</taxon>
    </lineage>
</organism>
<dbReference type="AlphaFoldDB" id="A0A6L3VHG5"/>
<accession>A0A6L3VHG5</accession>
<evidence type="ECO:0000256" key="1">
    <source>
        <dbReference type="ARBA" id="ARBA00023125"/>
    </source>
</evidence>
<name>A0A6L3VHG5_9ACTN</name>
<protein>
    <submittedName>
        <fullName evidence="4">Helix-turn-helix transcriptional regulator</fullName>
    </submittedName>
</protein>
<dbReference type="GO" id="GO:0003677">
    <property type="term" value="F:DNA binding"/>
    <property type="evidence" value="ECO:0007669"/>
    <property type="project" value="UniProtKB-UniRule"/>
</dbReference>
<dbReference type="PANTHER" id="PTHR43479">
    <property type="entry name" value="ACREF/ENVCD OPERON REPRESSOR-RELATED"/>
    <property type="match status" value="1"/>
</dbReference>
<reference evidence="4 5" key="1">
    <citation type="submission" date="2019-09" db="EMBL/GenBank/DDBJ databases">
        <title>Actinomadura physcomitrii sp. nov., a novel actinomycete isolated from moss [Physcomitrium sphaericum (Ludw) Fuernr].</title>
        <authorList>
            <person name="Liu C."/>
            <person name="Zhuang X."/>
        </authorList>
    </citation>
    <scope>NUCLEOTIDE SEQUENCE [LARGE SCALE GENOMIC DNA]</scope>
    <source>
        <strain evidence="4 5">CYP1-1B</strain>
    </source>
</reference>
<evidence type="ECO:0000313" key="5">
    <source>
        <dbReference type="Proteomes" id="UP000483004"/>
    </source>
</evidence>
<sequence>MRQCVSYGRTCPQAARWAIRPRRDRSRKLPRKEDLRVRRTRTLLREALIDLIGERGLERVTVGEITERAMVSRAAFYRTYRDKYHLVEQVFDEAMDALFGTVGGDERPPRERWTAFFEHIGEYHRLYGALLGRKGSPWFADRMRGSLAAMVTEHLAGPGPCSRASADGLVPTVLGAMFVQSITWWLEHGRDMPPDEIAARTGEMAAALLRRAGADPS</sequence>
<dbReference type="Gene3D" id="1.10.357.10">
    <property type="entry name" value="Tetracycline Repressor, domain 2"/>
    <property type="match status" value="1"/>
</dbReference>
<evidence type="ECO:0000313" key="4">
    <source>
        <dbReference type="EMBL" id="KAB2363454.1"/>
    </source>
</evidence>
<keyword evidence="1 2" id="KW-0238">DNA-binding</keyword>
<evidence type="ECO:0000256" key="2">
    <source>
        <dbReference type="PROSITE-ProRule" id="PRU00335"/>
    </source>
</evidence>
<evidence type="ECO:0000259" key="3">
    <source>
        <dbReference type="PROSITE" id="PS50977"/>
    </source>
</evidence>
<dbReference type="InterPro" id="IPR050624">
    <property type="entry name" value="HTH-type_Tx_Regulator"/>
</dbReference>
<dbReference type="OrthoDB" id="3193022at2"/>
<dbReference type="Pfam" id="PF00440">
    <property type="entry name" value="TetR_N"/>
    <property type="match status" value="1"/>
</dbReference>
<keyword evidence="5" id="KW-1185">Reference proteome</keyword>